<dbReference type="Proteomes" id="UP000014983">
    <property type="component" value="Chromosome"/>
</dbReference>
<feature type="coiled-coil region" evidence="8">
    <location>
        <begin position="660"/>
        <end position="727"/>
    </location>
</feature>
<feature type="transmembrane region" description="Helical" evidence="9">
    <location>
        <begin position="20"/>
        <end position="41"/>
    </location>
</feature>
<dbReference type="HOGENOM" id="CLU_262380_0_0_14"/>
<keyword evidence="3 9" id="KW-0812">Transmembrane</keyword>
<evidence type="ECO:0000256" key="3">
    <source>
        <dbReference type="ARBA" id="ARBA00022692"/>
    </source>
</evidence>
<keyword evidence="2" id="KW-1003">Cell membrane</keyword>
<evidence type="ECO:0000256" key="9">
    <source>
        <dbReference type="SAM" id="Phobius"/>
    </source>
</evidence>
<feature type="transmembrane region" description="Helical" evidence="9">
    <location>
        <begin position="1200"/>
        <end position="1222"/>
    </location>
</feature>
<keyword evidence="11" id="KW-1185">Reference proteome</keyword>
<dbReference type="STRING" id="1276221.SDIMI_v3c03570"/>
<dbReference type="NCBIfam" id="NF037998">
    <property type="entry name" value="RND_1"/>
    <property type="match status" value="1"/>
</dbReference>
<keyword evidence="8" id="KW-0175">Coiled coil</keyword>
<protein>
    <submittedName>
        <fullName evidence="10">Bifunctional preprotein translocase subunit SecD/SecF</fullName>
    </submittedName>
</protein>
<evidence type="ECO:0000256" key="1">
    <source>
        <dbReference type="ARBA" id="ARBA00022448"/>
    </source>
</evidence>
<evidence type="ECO:0000313" key="10">
    <source>
        <dbReference type="EMBL" id="AGR42061.1"/>
    </source>
</evidence>
<feature type="transmembrane region" description="Helical" evidence="9">
    <location>
        <begin position="563"/>
        <end position="583"/>
    </location>
</feature>
<evidence type="ECO:0000256" key="5">
    <source>
        <dbReference type="ARBA" id="ARBA00022989"/>
    </source>
</evidence>
<dbReference type="KEGG" id="sdi:SDIMI_v3c03570"/>
<evidence type="ECO:0000256" key="2">
    <source>
        <dbReference type="ARBA" id="ARBA00022475"/>
    </source>
</evidence>
<dbReference type="GO" id="GO:0005886">
    <property type="term" value="C:plasma membrane"/>
    <property type="evidence" value="ECO:0007669"/>
    <property type="project" value="TreeGrafter"/>
</dbReference>
<evidence type="ECO:0000256" key="4">
    <source>
        <dbReference type="ARBA" id="ARBA00022927"/>
    </source>
</evidence>
<feature type="transmembrane region" description="Helical" evidence="9">
    <location>
        <begin position="589"/>
        <end position="612"/>
    </location>
</feature>
<feature type="transmembrane region" description="Helical" evidence="9">
    <location>
        <begin position="516"/>
        <end position="535"/>
    </location>
</feature>
<keyword evidence="4" id="KW-0653">Protein transport</keyword>
<name>S5LZN6_9MOLU</name>
<keyword evidence="1" id="KW-0813">Transport</keyword>
<feature type="transmembrane region" description="Helical" evidence="9">
    <location>
        <begin position="777"/>
        <end position="798"/>
    </location>
</feature>
<feature type="transmembrane region" description="Helical" evidence="9">
    <location>
        <begin position="459"/>
        <end position="481"/>
    </location>
</feature>
<dbReference type="PANTHER" id="PTHR30081">
    <property type="entry name" value="PROTEIN-EXPORT MEMBRANE PROTEIN SEC"/>
    <property type="match status" value="1"/>
</dbReference>
<gene>
    <name evidence="10" type="primary">secDF</name>
    <name evidence="10" type="ORF">SDIMI_v3c03570</name>
</gene>
<dbReference type="PANTHER" id="PTHR30081:SF8">
    <property type="entry name" value="PROTEIN TRANSLOCASE SUBUNIT SECF"/>
    <property type="match status" value="1"/>
</dbReference>
<proteinExistence type="predicted"/>
<dbReference type="GO" id="GO:0015031">
    <property type="term" value="P:protein transport"/>
    <property type="evidence" value="ECO:0007669"/>
    <property type="project" value="UniProtKB-KW"/>
</dbReference>
<dbReference type="SUPFAM" id="SSF82866">
    <property type="entry name" value="Multidrug efflux transporter AcrB transmembrane domain"/>
    <property type="match status" value="2"/>
</dbReference>
<dbReference type="AlphaFoldDB" id="S5LZN6"/>
<keyword evidence="5 9" id="KW-1133">Transmembrane helix</keyword>
<evidence type="ECO:0000256" key="8">
    <source>
        <dbReference type="SAM" id="Coils"/>
    </source>
</evidence>
<keyword evidence="6" id="KW-0811">Translocation</keyword>
<evidence type="ECO:0000256" key="7">
    <source>
        <dbReference type="ARBA" id="ARBA00023136"/>
    </source>
</evidence>
<feature type="transmembrane region" description="Helical" evidence="9">
    <location>
        <begin position="1034"/>
        <end position="1057"/>
    </location>
</feature>
<dbReference type="EMBL" id="CP005076">
    <property type="protein sequence ID" value="AGR42061.1"/>
    <property type="molecule type" value="Genomic_DNA"/>
</dbReference>
<dbReference type="eggNOG" id="COG0342">
    <property type="taxonomic scope" value="Bacteria"/>
</dbReference>
<reference evidence="10 11" key="1">
    <citation type="journal article" date="2013" name="Genome Biol. Evol.">
        <title>Comparison of metabolic capacities and inference of gene content evolution in mosquito-associated Spiroplasma diminutum and S. taiwanense.</title>
        <authorList>
            <person name="Lo W.S."/>
            <person name="Ku C."/>
            <person name="Chen L.L."/>
            <person name="Chang T.H."/>
            <person name="Kuo C.H."/>
        </authorList>
    </citation>
    <scope>NUCLEOTIDE SEQUENCE [LARGE SCALE GENOMIC DNA]</scope>
    <source>
        <strain evidence="10">CUAS-1</strain>
    </source>
</reference>
<dbReference type="PATRIC" id="fig|1276221.3.peg.354"/>
<dbReference type="InParanoid" id="S5LZN6"/>
<feature type="transmembrane region" description="Helical" evidence="9">
    <location>
        <begin position="1172"/>
        <end position="1194"/>
    </location>
</feature>
<evidence type="ECO:0000313" key="11">
    <source>
        <dbReference type="Proteomes" id="UP000014983"/>
    </source>
</evidence>
<sequence length="1254" mass="142242">MIKLNNNEKKITNRSRKPIFKTIAMLIIICSLILGMFFSSLKFSENIKLGSDFKGYYSALVAVDNLNEESSTNGQPNGDSSEGAKALNERLNPMGNNQIIIEKAGKNFLKVLSPVEAYQSETIFKNQIQKNGGIVLLNSETYKDLQITGTDTIERKGINEYFTGAKASSIKDSNLKEPAISYSLNGDTFKTLLTGGSEEQEGGGSSSLGLFILLDADGFYNDIRNYYNLIKGDKEDRIEEFFKVIINPMRDIYKDSSKSDKVKQILFDLFYGEWSEKTSSGVNVTYRGSLIDPTSAPNNALLDSKGFLEIVDTFKYVSETSKYVYDSNAVTKDFQTAGRYESKVKLWTSANVETPSTMRVDELFSEINPTILNFAKEYQNSFNSQFLNNIKTSYFLFDGTVTETKTGAGAGYIENNNLITKVDTETKSRVGASLFNASGKGFVFTVNSIATINGKVTNLMLISAIIFILIIIICMIVYMGFFYRILGLFSMIITLSIIGITLLSLSWFNLTVGPETIISAFILITLNMEIFSALFESMKESFFLKQRGLKTSFNISIKENIGIAADLVIALLIPTMCMFWISSNAIRSMAIMLAMGSFFTVLFTILIAIILFKLLMNSQLITNKAYLFALNTDFASQGNFIINYKITRLQNKISKLKSKSNFNKELLKKFEDRLNKLNEKLNFIKIKDEEKSNKKQLLIKEKINKKIDKYNLNIEKLNKDKSAKKIQSLNFKISELIFLRDDQTQNIIEKEGEIEISPTEKLKIKTIEKNIKSGAKIISLFSIIMLSLSIVLGFVFGLNFDSTFGGRTDYTLWGDNTSELYYKISDENFDDYTHGNEDKLKEIYNYKTDLIEAHEKFKAENSNLIDVVKLDETKTVSEFLNYVFSDSFYVDYLAQNLSSSKAYKKNNFTVSYGDKFIFNDTTTGTATNQNWITLTVYTQNLKQSAIIKRMFNNFGVDKSVNIGSQSGFITKAINPATMLWTLEQIAISIAVIILALIIYILIRFKWTYYIAMIVSIIVAPLVTVAILTTMQVPLGNVAIIGIVSSIIFTIISLFMIFGKARSLIASKNEVSLVNYFKKEIEIIYDTKSFKNQMNDELFKLKNEMRLEIKTNKLSKEEKKKLKLEFKEIKHNKKIDFKKVKKDNKIKINRVSKQNNYLSEVLVKTFKFGFIRCWLLIGLYSLLGILLVLSMPTIMAFGVSIIIGVIVACLFVLFISVPLWVLFEQIRIRNRLARKRFINGLYVSNEEQIIEGIND</sequence>
<feature type="transmembrane region" description="Helical" evidence="9">
    <location>
        <begin position="488"/>
        <end position="510"/>
    </location>
</feature>
<evidence type="ECO:0000256" key="6">
    <source>
        <dbReference type="ARBA" id="ARBA00023010"/>
    </source>
</evidence>
<accession>S5LZN6</accession>
<keyword evidence="7 9" id="KW-0472">Membrane</keyword>
<dbReference type="InterPro" id="IPR022813">
    <property type="entry name" value="SecD/SecF_arch_bac"/>
</dbReference>
<feature type="transmembrane region" description="Helical" evidence="9">
    <location>
        <begin position="985"/>
        <end position="1002"/>
    </location>
</feature>
<organism evidence="10 11">
    <name type="scientific">Spiroplasma diminutum CUAS-1</name>
    <dbReference type="NCBI Taxonomy" id="1276221"/>
    <lineage>
        <taxon>Bacteria</taxon>
        <taxon>Bacillati</taxon>
        <taxon>Mycoplasmatota</taxon>
        <taxon>Mollicutes</taxon>
        <taxon>Entomoplasmatales</taxon>
        <taxon>Spiroplasmataceae</taxon>
        <taxon>Spiroplasma</taxon>
    </lineage>
</organism>
<feature type="transmembrane region" description="Helical" evidence="9">
    <location>
        <begin position="1009"/>
        <end position="1028"/>
    </location>
</feature>